<organism evidence="3 4">
    <name type="scientific">Mytilus coruscus</name>
    <name type="common">Sea mussel</name>
    <dbReference type="NCBI Taxonomy" id="42192"/>
    <lineage>
        <taxon>Eukaryota</taxon>
        <taxon>Metazoa</taxon>
        <taxon>Spiralia</taxon>
        <taxon>Lophotrochozoa</taxon>
        <taxon>Mollusca</taxon>
        <taxon>Bivalvia</taxon>
        <taxon>Autobranchia</taxon>
        <taxon>Pteriomorphia</taxon>
        <taxon>Mytilida</taxon>
        <taxon>Mytiloidea</taxon>
        <taxon>Mytilidae</taxon>
        <taxon>Mytilinae</taxon>
        <taxon>Mytilus</taxon>
    </lineage>
</organism>
<accession>A0A6J8B5V8</accession>
<dbReference type="GO" id="GO:0055088">
    <property type="term" value="P:lipid homeostasis"/>
    <property type="evidence" value="ECO:0007669"/>
    <property type="project" value="TreeGrafter"/>
</dbReference>
<feature type="domain" description="ABC1 atypical kinase-like" evidence="2">
    <location>
        <begin position="1"/>
        <end position="104"/>
    </location>
</feature>
<dbReference type="InterPro" id="IPR004147">
    <property type="entry name" value="ABC1_dom"/>
</dbReference>
<proteinExistence type="inferred from homology"/>
<name>A0A6J8B5V8_MYTCO</name>
<evidence type="ECO:0000259" key="2">
    <source>
        <dbReference type="Pfam" id="PF03109"/>
    </source>
</evidence>
<dbReference type="OrthoDB" id="427480at2759"/>
<dbReference type="Pfam" id="PF03109">
    <property type="entry name" value="ABC1"/>
    <property type="match status" value="1"/>
</dbReference>
<reference evidence="3 4" key="1">
    <citation type="submission" date="2020-06" db="EMBL/GenBank/DDBJ databases">
        <authorList>
            <person name="Li R."/>
            <person name="Bekaert M."/>
        </authorList>
    </citation>
    <scope>NUCLEOTIDE SEQUENCE [LARGE SCALE GENOMIC DNA]</scope>
    <source>
        <strain evidence="4">wild</strain>
    </source>
</reference>
<evidence type="ECO:0000313" key="3">
    <source>
        <dbReference type="EMBL" id="CAC5377979.1"/>
    </source>
</evidence>
<gene>
    <name evidence="3" type="ORF">MCOR_14230</name>
</gene>
<evidence type="ECO:0000313" key="4">
    <source>
        <dbReference type="Proteomes" id="UP000507470"/>
    </source>
</evidence>
<dbReference type="SUPFAM" id="SSF56112">
    <property type="entry name" value="Protein kinase-like (PK-like)"/>
    <property type="match status" value="1"/>
</dbReference>
<protein>
    <submittedName>
        <fullName evidence="3">ADCK</fullName>
    </submittedName>
</protein>
<dbReference type="PANTHER" id="PTHR43173">
    <property type="entry name" value="ABC1 FAMILY PROTEIN"/>
    <property type="match status" value="1"/>
</dbReference>
<dbReference type="GO" id="GO:0007005">
    <property type="term" value="P:mitochondrion organization"/>
    <property type="evidence" value="ECO:0007669"/>
    <property type="project" value="TreeGrafter"/>
</dbReference>
<comment type="similarity">
    <text evidence="1">Belongs to the protein kinase superfamily. ADCK protein kinase family.</text>
</comment>
<dbReference type="Proteomes" id="UP000507470">
    <property type="component" value="Unassembled WGS sequence"/>
</dbReference>
<dbReference type="GO" id="GO:0005743">
    <property type="term" value="C:mitochondrial inner membrane"/>
    <property type="evidence" value="ECO:0007669"/>
    <property type="project" value="TreeGrafter"/>
</dbReference>
<evidence type="ECO:0000256" key="1">
    <source>
        <dbReference type="ARBA" id="ARBA00009670"/>
    </source>
</evidence>
<dbReference type="InterPro" id="IPR011009">
    <property type="entry name" value="Kinase-like_dom_sf"/>
</dbReference>
<dbReference type="PANTHER" id="PTHR43173:SF19">
    <property type="entry name" value="AARF DOMAIN-CONTAINING PROTEIN KINASE 1"/>
    <property type="match status" value="1"/>
</dbReference>
<dbReference type="EMBL" id="CACVKT020002443">
    <property type="protein sequence ID" value="CAC5377979.1"/>
    <property type="molecule type" value="Genomic_DNA"/>
</dbReference>
<keyword evidence="4" id="KW-1185">Reference proteome</keyword>
<dbReference type="InterPro" id="IPR051130">
    <property type="entry name" value="Mito_struct-func_regulator"/>
</dbReference>
<sequence length="152" mass="17379">MFVQIDPEPLGAASLAQVHKATLKDGTVVAVKIQHPKVKKHSFVDIKTMELLVHGVAFVFPGFQYKWLAEETKRNLPLELDFLHEGRNCERVQRLFKHFKFLKVSRDLGKLYSEMIFAWNVHLIPHPGNVLVNKTADGTQIVLLDHGIYQVI</sequence>
<dbReference type="AlphaFoldDB" id="A0A6J8B5V8"/>